<organism evidence="1">
    <name type="scientific">marine sediment metagenome</name>
    <dbReference type="NCBI Taxonomy" id="412755"/>
    <lineage>
        <taxon>unclassified sequences</taxon>
        <taxon>metagenomes</taxon>
        <taxon>ecological metagenomes</taxon>
    </lineage>
</organism>
<protein>
    <submittedName>
        <fullName evidence="1">Uncharacterized protein</fullName>
    </submittedName>
</protein>
<gene>
    <name evidence="1" type="ORF">LCGC14_3091600</name>
</gene>
<dbReference type="AlphaFoldDB" id="A0A0F8Z0Q0"/>
<sequence>MSERTQEGLAAVITKEISYNSDEDTHCPHCKKLVHKGYKWVEHTGALARKIVEYLVSQSLPERIQRTLRDDVEDALVCHVDSTGSPAKDGRIIAEFIWEWWKEE</sequence>
<proteinExistence type="predicted"/>
<reference evidence="1" key="1">
    <citation type="journal article" date="2015" name="Nature">
        <title>Complex archaea that bridge the gap between prokaryotes and eukaryotes.</title>
        <authorList>
            <person name="Spang A."/>
            <person name="Saw J.H."/>
            <person name="Jorgensen S.L."/>
            <person name="Zaremba-Niedzwiedzka K."/>
            <person name="Martijn J."/>
            <person name="Lind A.E."/>
            <person name="van Eijk R."/>
            <person name="Schleper C."/>
            <person name="Guy L."/>
            <person name="Ettema T.J."/>
        </authorList>
    </citation>
    <scope>NUCLEOTIDE SEQUENCE</scope>
</reference>
<evidence type="ECO:0000313" key="1">
    <source>
        <dbReference type="EMBL" id="KKK53756.1"/>
    </source>
</evidence>
<dbReference type="EMBL" id="LAZR01066345">
    <property type="protein sequence ID" value="KKK53756.1"/>
    <property type="molecule type" value="Genomic_DNA"/>
</dbReference>
<name>A0A0F8Z0Q0_9ZZZZ</name>
<comment type="caution">
    <text evidence="1">The sequence shown here is derived from an EMBL/GenBank/DDBJ whole genome shotgun (WGS) entry which is preliminary data.</text>
</comment>
<accession>A0A0F8Z0Q0</accession>